<dbReference type="Proteomes" id="UP000614996">
    <property type="component" value="Unassembled WGS sequence"/>
</dbReference>
<name>A0A8J4AAF2_9ACTN</name>
<dbReference type="AlphaFoldDB" id="A0A8J4AAF2"/>
<keyword evidence="2" id="KW-1185">Reference proteome</keyword>
<dbReference type="EMBL" id="BOPO01000055">
    <property type="protein sequence ID" value="GIL27971.1"/>
    <property type="molecule type" value="Genomic_DNA"/>
</dbReference>
<protein>
    <submittedName>
        <fullName evidence="1">Uncharacterized protein</fullName>
    </submittedName>
</protein>
<sequence length="75" mass="7932">MTKPDPTTDGRQALLAFLTTHDDDAGCGRTREVLDVYAEEILAGLDPADRWPGVAVHLRVCGPCADDLAGLLALA</sequence>
<gene>
    <name evidence="1" type="ORF">NUM_32250</name>
</gene>
<evidence type="ECO:0000313" key="2">
    <source>
        <dbReference type="Proteomes" id="UP000614996"/>
    </source>
</evidence>
<comment type="caution">
    <text evidence="1">The sequence shown here is derived from an EMBL/GenBank/DDBJ whole genome shotgun (WGS) entry which is preliminary data.</text>
</comment>
<organism evidence="1 2">
    <name type="scientific">Actinocatenispora comari</name>
    <dbReference type="NCBI Taxonomy" id="2807577"/>
    <lineage>
        <taxon>Bacteria</taxon>
        <taxon>Bacillati</taxon>
        <taxon>Actinomycetota</taxon>
        <taxon>Actinomycetes</taxon>
        <taxon>Micromonosporales</taxon>
        <taxon>Micromonosporaceae</taxon>
        <taxon>Actinocatenispora</taxon>
    </lineage>
</organism>
<evidence type="ECO:0000313" key="1">
    <source>
        <dbReference type="EMBL" id="GIL27971.1"/>
    </source>
</evidence>
<reference evidence="2" key="1">
    <citation type="journal article" date="2021" name="Int. J. Syst. Evol. Microbiol.">
        <title>Actinocatenispora comari sp. nov., an endophytic actinomycete isolated from aerial parts of Comarum salesowianum.</title>
        <authorList>
            <person name="Oyunbileg N."/>
            <person name="Iizaka Y."/>
            <person name="Hamada M."/>
            <person name="Davaapurev B.O."/>
            <person name="Fukumoto A."/>
            <person name="Tsetseg B."/>
            <person name="Kato F."/>
            <person name="Tamura T."/>
            <person name="Batkhuu J."/>
            <person name="Anzai Y."/>
        </authorList>
    </citation>
    <scope>NUCLEOTIDE SEQUENCE [LARGE SCALE GENOMIC DNA]</scope>
    <source>
        <strain evidence="2">NUM-2625</strain>
    </source>
</reference>
<accession>A0A8J4AAF2</accession>
<dbReference type="RefSeq" id="WP_207125709.1">
    <property type="nucleotide sequence ID" value="NZ_BOPO01000055.1"/>
</dbReference>
<proteinExistence type="predicted"/>